<dbReference type="EMBL" id="JAIZAY010000023">
    <property type="protein sequence ID" value="KAJ8019758.1"/>
    <property type="molecule type" value="Genomic_DNA"/>
</dbReference>
<dbReference type="OrthoDB" id="416119at2759"/>
<name>A0A9Q1BBV0_HOLLE</name>
<dbReference type="Proteomes" id="UP001152320">
    <property type="component" value="Chromosome 23"/>
</dbReference>
<organism evidence="2 3">
    <name type="scientific">Holothuria leucospilota</name>
    <name type="common">Black long sea cucumber</name>
    <name type="synonym">Mertensiothuria leucospilota</name>
    <dbReference type="NCBI Taxonomy" id="206669"/>
    <lineage>
        <taxon>Eukaryota</taxon>
        <taxon>Metazoa</taxon>
        <taxon>Echinodermata</taxon>
        <taxon>Eleutherozoa</taxon>
        <taxon>Echinozoa</taxon>
        <taxon>Holothuroidea</taxon>
        <taxon>Aspidochirotacea</taxon>
        <taxon>Aspidochirotida</taxon>
        <taxon>Holothuriidae</taxon>
        <taxon>Holothuria</taxon>
    </lineage>
</organism>
<feature type="compositionally biased region" description="Basic and acidic residues" evidence="1">
    <location>
        <begin position="1"/>
        <end position="11"/>
    </location>
</feature>
<gene>
    <name evidence="2" type="ORF">HOLleu_41472</name>
</gene>
<evidence type="ECO:0000256" key="1">
    <source>
        <dbReference type="SAM" id="MobiDB-lite"/>
    </source>
</evidence>
<dbReference type="AlphaFoldDB" id="A0A9Q1BBV0"/>
<evidence type="ECO:0000313" key="2">
    <source>
        <dbReference type="EMBL" id="KAJ8019758.1"/>
    </source>
</evidence>
<reference evidence="2" key="1">
    <citation type="submission" date="2021-10" db="EMBL/GenBank/DDBJ databases">
        <title>Tropical sea cucumber genome reveals ecological adaptation and Cuvierian tubules defense mechanism.</title>
        <authorList>
            <person name="Chen T."/>
        </authorList>
    </citation>
    <scope>NUCLEOTIDE SEQUENCE</scope>
    <source>
        <strain evidence="2">Nanhai2018</strain>
        <tissue evidence="2">Muscle</tissue>
    </source>
</reference>
<keyword evidence="3" id="KW-1185">Reference proteome</keyword>
<evidence type="ECO:0000313" key="3">
    <source>
        <dbReference type="Proteomes" id="UP001152320"/>
    </source>
</evidence>
<accession>A0A9Q1BBV0</accession>
<proteinExistence type="predicted"/>
<protein>
    <submittedName>
        <fullName evidence="2">Uncharacterized protein</fullName>
    </submittedName>
</protein>
<comment type="caution">
    <text evidence="2">The sequence shown here is derived from an EMBL/GenBank/DDBJ whole genome shotgun (WGS) entry which is preliminary data.</text>
</comment>
<sequence>MLCSEQQEKAKALSAPSGDPSQPETASIDVRGRGVWKCNTSVLRDEHFQSDFKKHFEMWNTLKPAFTSIIEWWDDVKERAKDLIFRHSVRVAQVRWARLENLKLNLNQANRKEFEDLLDRERKGAFIRSRTRFLGSEEEAFAFFHRQERYRAADQVIRPVRDHTGFIVTDSKDVLKASVPMFTLTINNQTSTITIDFFLFISSSALHV</sequence>
<feature type="region of interest" description="Disordered" evidence="1">
    <location>
        <begin position="1"/>
        <end position="27"/>
    </location>
</feature>